<dbReference type="PANTHER" id="PTHR10151">
    <property type="entry name" value="ECTONUCLEOTIDE PYROPHOSPHATASE/PHOSPHODIESTERASE"/>
    <property type="match status" value="1"/>
</dbReference>
<dbReference type="SUPFAM" id="SSF53649">
    <property type="entry name" value="Alkaline phosphatase-like"/>
    <property type="match status" value="1"/>
</dbReference>
<dbReference type="Pfam" id="PF01663">
    <property type="entry name" value="Phosphodiest"/>
    <property type="match status" value="2"/>
</dbReference>
<dbReference type="RefSeq" id="WP_204823709.1">
    <property type="nucleotide sequence ID" value="NZ_JBHUGF010000010.1"/>
</dbReference>
<accession>A0ABW4USN3</accession>
<gene>
    <name evidence="1" type="ORF">ACFSGI_08490</name>
</gene>
<dbReference type="PANTHER" id="PTHR10151:SF120">
    <property type="entry name" value="BIS(5'-ADENOSYL)-TRIPHOSPHATASE"/>
    <property type="match status" value="1"/>
</dbReference>
<name>A0ABW4USN3_9BACL</name>
<reference evidence="2" key="1">
    <citation type="journal article" date="2019" name="Int. J. Syst. Evol. Microbiol.">
        <title>The Global Catalogue of Microorganisms (GCM) 10K type strain sequencing project: providing services to taxonomists for standard genome sequencing and annotation.</title>
        <authorList>
            <consortium name="The Broad Institute Genomics Platform"/>
            <consortium name="The Broad Institute Genome Sequencing Center for Infectious Disease"/>
            <person name="Wu L."/>
            <person name="Ma J."/>
        </authorList>
    </citation>
    <scope>NUCLEOTIDE SEQUENCE [LARGE SCALE GENOMIC DNA]</scope>
    <source>
        <strain evidence="2">CGMCC 1.15067</strain>
    </source>
</reference>
<dbReference type="EMBL" id="JBHUGF010000010">
    <property type="protein sequence ID" value="MFD1989994.1"/>
    <property type="molecule type" value="Genomic_DNA"/>
</dbReference>
<comment type="caution">
    <text evidence="1">The sequence shown here is derived from an EMBL/GenBank/DDBJ whole genome shotgun (WGS) entry which is preliminary data.</text>
</comment>
<dbReference type="InterPro" id="IPR002591">
    <property type="entry name" value="Phosphodiest/P_Trfase"/>
</dbReference>
<dbReference type="Proteomes" id="UP001597403">
    <property type="component" value="Unassembled WGS sequence"/>
</dbReference>
<protein>
    <submittedName>
        <fullName evidence="1">Alkaline phosphatase family protein</fullName>
    </submittedName>
</protein>
<evidence type="ECO:0000313" key="2">
    <source>
        <dbReference type="Proteomes" id="UP001597403"/>
    </source>
</evidence>
<proteinExistence type="predicted"/>
<dbReference type="InterPro" id="IPR017850">
    <property type="entry name" value="Alkaline_phosphatase_core_sf"/>
</dbReference>
<sequence>MENKMVVIGLDSINPLTKHFINEGKMPNLSKLMLNGFHSEMISTMPPTTPVAWTTIATGAYPSSHGIEGFSRHHIGSTFDQKIHTTNSETIKAETIWQAAEKQNKKSILLKYPMSWPPLANENVIQIDGAGGWGGLKCVWDLAHTACWDSSIQSEHSEEDQGAWMTRDADNLNEESALPIHIQEPSIWNFVSSEAYIVWETELHLKIKKSVDIIVVYLAGLSNNKVIFSTTKKEQNYQLIAIHNWSQWLQIEVKTKDNNIRKGSVRFKVMDLDIAKKKLKLYQSQIHDDENYTSPSHIAKELYNVAGPFVEWTESYDLLQGWIDDTTQLEIYEQHVEWMIKATTYLMKNYEYDLFMTQLHFLDMAYHIYWGAIDPRHPDFVEEKANYYWNILGTAHEIADKYLGAILPLLDEHTKVFVLGDHGQDVYHTTFMMNHYLLKENLLTVKKDPKNGKFTVDWSKTKVYANGYRIYINMKDRDPEGIVEKSEYEYLINHLTKELRKIYNELDESYPITNVMNRAEAKLFGLYGESMGDLIIAMSPGYQTRSTIKIPTNGWINNRIRINKLNIYKKTNLFQEFTGEHDTSSPMSHNIRTLFFASGKGIKYGVREIPLHMIDVAATIAEILEIDPPAQCEGNSFLDQLIKIGDSNTSNVEFYI</sequence>
<organism evidence="1 2">
    <name type="scientific">Paenibacillus nicotianae</name>
    <dbReference type="NCBI Taxonomy" id="1526551"/>
    <lineage>
        <taxon>Bacteria</taxon>
        <taxon>Bacillati</taxon>
        <taxon>Bacillota</taxon>
        <taxon>Bacilli</taxon>
        <taxon>Bacillales</taxon>
        <taxon>Paenibacillaceae</taxon>
        <taxon>Paenibacillus</taxon>
    </lineage>
</organism>
<evidence type="ECO:0000313" key="1">
    <source>
        <dbReference type="EMBL" id="MFD1989994.1"/>
    </source>
</evidence>
<keyword evidence="2" id="KW-1185">Reference proteome</keyword>
<dbReference type="Gene3D" id="3.40.720.10">
    <property type="entry name" value="Alkaline Phosphatase, subunit A"/>
    <property type="match status" value="3"/>
</dbReference>